<dbReference type="Proteomes" id="UP000770661">
    <property type="component" value="Unassembled WGS sequence"/>
</dbReference>
<proteinExistence type="predicted"/>
<dbReference type="AlphaFoldDB" id="A0A8J5CKH8"/>
<protein>
    <submittedName>
        <fullName evidence="1">Nuclear pore complex protein Nup214</fullName>
    </submittedName>
</protein>
<dbReference type="EMBL" id="JACEEZ010020705">
    <property type="protein sequence ID" value="KAG0714240.1"/>
    <property type="molecule type" value="Genomic_DNA"/>
</dbReference>
<name>A0A8J5CKH8_CHIOP</name>
<gene>
    <name evidence="1" type="primary">NUP214</name>
    <name evidence="1" type="ORF">GWK47_001656</name>
</gene>
<evidence type="ECO:0000313" key="2">
    <source>
        <dbReference type="Proteomes" id="UP000770661"/>
    </source>
</evidence>
<organism evidence="1 2">
    <name type="scientific">Chionoecetes opilio</name>
    <name type="common">Atlantic snow crab</name>
    <name type="synonym">Cancer opilio</name>
    <dbReference type="NCBI Taxonomy" id="41210"/>
    <lineage>
        <taxon>Eukaryota</taxon>
        <taxon>Metazoa</taxon>
        <taxon>Ecdysozoa</taxon>
        <taxon>Arthropoda</taxon>
        <taxon>Crustacea</taxon>
        <taxon>Multicrustacea</taxon>
        <taxon>Malacostraca</taxon>
        <taxon>Eumalacostraca</taxon>
        <taxon>Eucarida</taxon>
        <taxon>Decapoda</taxon>
        <taxon>Pleocyemata</taxon>
        <taxon>Brachyura</taxon>
        <taxon>Eubrachyura</taxon>
        <taxon>Majoidea</taxon>
        <taxon>Majidae</taxon>
        <taxon>Chionoecetes</taxon>
    </lineage>
</organism>
<accession>A0A8J5CKH8</accession>
<keyword evidence="2" id="KW-1185">Reference proteome</keyword>
<reference evidence="1" key="1">
    <citation type="submission" date="2020-07" db="EMBL/GenBank/DDBJ databases">
        <title>The High-quality genome of the commercially important snow crab, Chionoecetes opilio.</title>
        <authorList>
            <person name="Jeong J.-H."/>
            <person name="Ryu S."/>
        </authorList>
    </citation>
    <scope>NUCLEOTIDE SEQUENCE</scope>
    <source>
        <strain evidence="1">MADBK_172401_WGS</strain>
        <tissue evidence="1">Digestive gland</tissue>
    </source>
</reference>
<evidence type="ECO:0000313" key="1">
    <source>
        <dbReference type="EMBL" id="KAG0714240.1"/>
    </source>
</evidence>
<sequence length="255" mass="23932">MSHHLCKLFIVLPGGAGGGGGGFFSGLGSKPSAENAGKNVFGAGSLGSAAPQTGLFGNTSTSGTTSPFQSSVFGGSTTSGATGNGSFSSSGGPVANTGFAVATPQTPAGFGGSSTFGGSPSFGGSPTFGSPPVFGGTSTFASPLTSPTGGGGGFGGFAASGSPTFGSVAASSPAAAGGGFGSFAQGQGNASSFGSLAHQNTDQASGSAFGSGGGGAFGRCLARDVTALAVQAKSAGNASWRTNKLYLLPVFASLW</sequence>
<comment type="caution">
    <text evidence="1">The sequence shown here is derived from an EMBL/GenBank/DDBJ whole genome shotgun (WGS) entry which is preliminary data.</text>
</comment>